<feature type="repeat" description="ANK" evidence="1">
    <location>
        <begin position="190"/>
        <end position="222"/>
    </location>
</feature>
<dbReference type="InterPro" id="IPR036770">
    <property type="entry name" value="Ankyrin_rpt-contain_sf"/>
</dbReference>
<dbReference type="PROSITE" id="PS50297">
    <property type="entry name" value="ANK_REP_REGION"/>
    <property type="match status" value="7"/>
</dbReference>
<dbReference type="Ensembl" id="ENSCAFT00040046372.1">
    <property type="protein sequence ID" value="ENSCAFP00040040464.1"/>
    <property type="gene ID" value="ENSCAFG00040024847.1"/>
</dbReference>
<dbReference type="PRINTS" id="PR01415">
    <property type="entry name" value="ANKYRIN"/>
</dbReference>
<organism evidence="4 5">
    <name type="scientific">Canis lupus familiaris</name>
    <name type="common">Dog</name>
    <name type="synonym">Canis familiaris</name>
    <dbReference type="NCBI Taxonomy" id="9615"/>
    <lineage>
        <taxon>Eukaryota</taxon>
        <taxon>Metazoa</taxon>
        <taxon>Chordata</taxon>
        <taxon>Craniata</taxon>
        <taxon>Vertebrata</taxon>
        <taxon>Euteleostomi</taxon>
        <taxon>Mammalia</taxon>
        <taxon>Eutheria</taxon>
        <taxon>Laurasiatheria</taxon>
        <taxon>Carnivora</taxon>
        <taxon>Caniformia</taxon>
        <taxon>Canidae</taxon>
        <taxon>Canis</taxon>
    </lineage>
</organism>
<feature type="compositionally biased region" description="Pro residues" evidence="2">
    <location>
        <begin position="20"/>
        <end position="29"/>
    </location>
</feature>
<dbReference type="InterPro" id="IPR002110">
    <property type="entry name" value="Ankyrin_rpt"/>
</dbReference>
<dbReference type="InterPro" id="IPR052457">
    <property type="entry name" value="Ankyrin-DD_containing_protein"/>
</dbReference>
<dbReference type="AlphaFoldDB" id="A0A8C0TS38"/>
<dbReference type="Gene3D" id="1.10.533.10">
    <property type="entry name" value="Death Domain, Fas"/>
    <property type="match status" value="1"/>
</dbReference>
<dbReference type="Proteomes" id="UP000694542">
    <property type="component" value="Chromosome 30"/>
</dbReference>
<feature type="repeat" description="ANK" evidence="1">
    <location>
        <begin position="289"/>
        <end position="321"/>
    </location>
</feature>
<keyword evidence="1" id="KW-0040">ANK repeat</keyword>
<accession>A0A8C0TS38</accession>
<feature type="repeat" description="ANK" evidence="1">
    <location>
        <begin position="122"/>
        <end position="154"/>
    </location>
</feature>
<dbReference type="Pfam" id="PF00023">
    <property type="entry name" value="Ank"/>
    <property type="match status" value="2"/>
</dbReference>
<dbReference type="PROSITE" id="PS50088">
    <property type="entry name" value="ANK_REPEAT"/>
    <property type="match status" value="8"/>
</dbReference>
<name>A0A8C0TS38_CANLF</name>
<protein>
    <submittedName>
        <fullName evidence="4">Ankyrin repeat and death domain containing 1A</fullName>
    </submittedName>
</protein>
<feature type="repeat" description="ANK" evidence="1">
    <location>
        <begin position="355"/>
        <end position="387"/>
    </location>
</feature>
<feature type="compositionally biased region" description="Low complexity" evidence="2">
    <location>
        <begin position="10"/>
        <end position="19"/>
    </location>
</feature>
<feature type="repeat" description="ANK" evidence="1">
    <location>
        <begin position="89"/>
        <end position="121"/>
    </location>
</feature>
<dbReference type="Pfam" id="PF12796">
    <property type="entry name" value="Ank_2"/>
    <property type="match status" value="3"/>
</dbReference>
<feature type="repeat" description="ANK" evidence="1">
    <location>
        <begin position="256"/>
        <end position="288"/>
    </location>
</feature>
<feature type="domain" description="Death" evidence="3">
    <location>
        <begin position="461"/>
        <end position="528"/>
    </location>
</feature>
<proteinExistence type="predicted"/>
<dbReference type="GO" id="GO:0007165">
    <property type="term" value="P:signal transduction"/>
    <property type="evidence" value="ECO:0007669"/>
    <property type="project" value="InterPro"/>
</dbReference>
<evidence type="ECO:0000313" key="5">
    <source>
        <dbReference type="Proteomes" id="UP000694542"/>
    </source>
</evidence>
<dbReference type="PANTHER" id="PTHR24125:SF0">
    <property type="entry name" value="ANKYRIN REPEAT AND DEATH DOMAIN-CONTAINING PROTEIN 1A"/>
    <property type="match status" value="1"/>
</dbReference>
<feature type="region of interest" description="Disordered" evidence="2">
    <location>
        <begin position="1"/>
        <end position="49"/>
    </location>
</feature>
<evidence type="ECO:0000313" key="4">
    <source>
        <dbReference type="Ensembl" id="ENSCAFP00040040464.1"/>
    </source>
</evidence>
<dbReference type="InterPro" id="IPR011029">
    <property type="entry name" value="DEATH-like_dom_sf"/>
</dbReference>
<evidence type="ECO:0000259" key="3">
    <source>
        <dbReference type="PROSITE" id="PS50017"/>
    </source>
</evidence>
<dbReference type="PANTHER" id="PTHR24125">
    <property type="entry name" value="ANKYRIN REPEAT AND DEATH DOMAIN-CONTAINING PROTEIN"/>
    <property type="match status" value="1"/>
</dbReference>
<dbReference type="Gene3D" id="1.25.40.20">
    <property type="entry name" value="Ankyrin repeat-containing domain"/>
    <property type="match status" value="4"/>
</dbReference>
<evidence type="ECO:0000256" key="1">
    <source>
        <dbReference type="PROSITE-ProRule" id="PRU00023"/>
    </source>
</evidence>
<dbReference type="SUPFAM" id="SSF48403">
    <property type="entry name" value="Ankyrin repeat"/>
    <property type="match status" value="1"/>
</dbReference>
<dbReference type="SMART" id="SM00248">
    <property type="entry name" value="ANK"/>
    <property type="match status" value="11"/>
</dbReference>
<dbReference type="InterPro" id="IPR000488">
    <property type="entry name" value="Death_dom"/>
</dbReference>
<dbReference type="SUPFAM" id="SSF47986">
    <property type="entry name" value="DEATH domain"/>
    <property type="match status" value="1"/>
</dbReference>
<sequence length="644" mass="70517">MLQGSGGPEGSAAAAAARSPAPPGAPGPRPRQERAPGRRSGGLEEPAAWETDGLLPLERQLHETARRNNIGRMKELIERRVNVRARNHVGRVALHWAAGAGHEQAVQLLLQHEVAVDDEDAFGMNALLLSAWFGHLRILQILVNSGAKIHCENKDGLTLLHCAAQKGHVPVLAFIMEDLEDVPLDRADKLGRTAFHRAAEHGQLDALDFLVGSGCDHSVKDKEGNTALHLAASRGHLAVLQRLVDIRLDLEEQNTKGLTALHAAAEGVHADCVQLLLEAGSSVNALTQKKQSCLHYAALGGSEDVARALIHAGGQTNVADHQGASPMHLAVKHNFPALVQLLIDAGSDLDATDNRQQTPLHLAAEHARQDIAEMLLIARVNLNLRDKQGKTALAVAARSNHTSLVDMIIKADRLYKREKDHPLRREPSGKNLTFKQDHRQERQQFHSVLWRLASRDLRPHEWKKLAYCWEFTDAHVHAIEQQWTGTKSYQEHGHRMLLIWLHGVAVASENPSKALFEGLVAIDRRDLAGKCPLFGAVWPPYNETEPPGGLLRAQVCSAGSESSTLLGLALSTGIQGEPWTNQCLLAPFPHLCHEGVGAVDTCNLHSRKATDAITSSSRVLCTFFFFFLVWNKAGTACRLLFHKQ</sequence>
<feature type="repeat" description="ANK" evidence="1">
    <location>
        <begin position="322"/>
        <end position="354"/>
    </location>
</feature>
<evidence type="ECO:0000256" key="2">
    <source>
        <dbReference type="SAM" id="MobiDB-lite"/>
    </source>
</evidence>
<reference evidence="4" key="2">
    <citation type="submission" date="2025-08" db="UniProtKB">
        <authorList>
            <consortium name="Ensembl"/>
        </authorList>
    </citation>
    <scope>IDENTIFICATION</scope>
</reference>
<dbReference type="PROSITE" id="PS50017">
    <property type="entry name" value="DEATH_DOMAIN"/>
    <property type="match status" value="1"/>
</dbReference>
<reference evidence="4" key="1">
    <citation type="submission" date="2018-10" db="EMBL/GenBank/DDBJ databases">
        <title>De novo assembly of a Great Dane genome.</title>
        <authorList>
            <person name="Kidd J.M."/>
            <person name="Pendleton A.L."/>
            <person name="Shen F."/>
            <person name="Emery S."/>
        </authorList>
    </citation>
    <scope>NUCLEOTIDE SEQUENCE [LARGE SCALE GENOMIC DNA]</scope>
    <source>
        <strain evidence="4">Great Dane</strain>
    </source>
</reference>
<feature type="repeat" description="ANK" evidence="1">
    <location>
        <begin position="223"/>
        <end position="255"/>
    </location>
</feature>